<feature type="compositionally biased region" description="Low complexity" evidence="1">
    <location>
        <begin position="235"/>
        <end position="248"/>
    </location>
</feature>
<sequence length="299" mass="32569">MEKTRQPHHRHRTAAVHTRTPPDPSGSDKAIPANGRASAEGHTARATARVIQHSRKPQPPAPPAYKCKGGQRRIIAKATRRAPSRTAAPPLYQTRHPFCRPRPNRTRSRHAARQQGSPGGGHYENTPLATASPGKAYQRQGNATAAPVHSDNAHGRLHQTHKAPPPSGVPGASAAVRRQTPSTLPRYSQGAGGDILSPPSISQRVRERRPTLKAKDSPPTAIDPPGQRRRHRLSSKGSGQGNKSSKGQKQGKKRINAPMGAARARRARPATYTTPRVVRSLRTPLRHRPSRYKQQPRKA</sequence>
<feature type="compositionally biased region" description="Basic residues" evidence="1">
    <location>
        <begin position="284"/>
        <end position="299"/>
    </location>
</feature>
<feature type="region of interest" description="Disordered" evidence="1">
    <location>
        <begin position="1"/>
        <end position="299"/>
    </location>
</feature>
<protein>
    <submittedName>
        <fullName evidence="2">Uncharacterized protein</fullName>
    </submittedName>
</protein>
<proteinExistence type="predicted"/>
<dbReference type="AlphaFoldDB" id="A0A2H3IUP3"/>
<dbReference type="Proteomes" id="UP000218811">
    <property type="component" value="Unassembled WGS sequence"/>
</dbReference>
<evidence type="ECO:0000313" key="3">
    <source>
        <dbReference type="Proteomes" id="UP000218811"/>
    </source>
</evidence>
<dbReference type="EMBL" id="KB467831">
    <property type="protein sequence ID" value="PCH33145.1"/>
    <property type="molecule type" value="Genomic_DNA"/>
</dbReference>
<evidence type="ECO:0000256" key="1">
    <source>
        <dbReference type="SAM" id="MobiDB-lite"/>
    </source>
</evidence>
<feature type="compositionally biased region" description="Basic residues" evidence="1">
    <location>
        <begin position="1"/>
        <end position="14"/>
    </location>
</feature>
<feature type="compositionally biased region" description="Basic and acidic residues" evidence="1">
    <location>
        <begin position="204"/>
        <end position="216"/>
    </location>
</feature>
<feature type="compositionally biased region" description="Basic residues" evidence="1">
    <location>
        <begin position="97"/>
        <end position="112"/>
    </location>
</feature>
<gene>
    <name evidence="2" type="ORF">WOLCODRAFT_147251</name>
</gene>
<name>A0A2H3IUP3_WOLCO</name>
<keyword evidence="3" id="KW-1185">Reference proteome</keyword>
<evidence type="ECO:0000313" key="2">
    <source>
        <dbReference type="EMBL" id="PCH33145.1"/>
    </source>
</evidence>
<accession>A0A2H3IUP3</accession>
<feature type="compositionally biased region" description="Basic residues" evidence="1">
    <location>
        <begin position="69"/>
        <end position="83"/>
    </location>
</feature>
<reference evidence="2 3" key="1">
    <citation type="journal article" date="2012" name="Science">
        <title>The Paleozoic origin of enzymatic lignin decomposition reconstructed from 31 fungal genomes.</title>
        <authorList>
            <person name="Floudas D."/>
            <person name="Binder M."/>
            <person name="Riley R."/>
            <person name="Barry K."/>
            <person name="Blanchette R.A."/>
            <person name="Henrissat B."/>
            <person name="Martinez A.T."/>
            <person name="Otillar R."/>
            <person name="Spatafora J.W."/>
            <person name="Yadav J.S."/>
            <person name="Aerts A."/>
            <person name="Benoit I."/>
            <person name="Boyd A."/>
            <person name="Carlson A."/>
            <person name="Copeland A."/>
            <person name="Coutinho P.M."/>
            <person name="de Vries R.P."/>
            <person name="Ferreira P."/>
            <person name="Findley K."/>
            <person name="Foster B."/>
            <person name="Gaskell J."/>
            <person name="Glotzer D."/>
            <person name="Gorecki P."/>
            <person name="Heitman J."/>
            <person name="Hesse C."/>
            <person name="Hori C."/>
            <person name="Igarashi K."/>
            <person name="Jurgens J.A."/>
            <person name="Kallen N."/>
            <person name="Kersten P."/>
            <person name="Kohler A."/>
            <person name="Kuees U."/>
            <person name="Kumar T.K.A."/>
            <person name="Kuo A."/>
            <person name="LaButti K."/>
            <person name="Larrondo L.F."/>
            <person name="Lindquist E."/>
            <person name="Ling A."/>
            <person name="Lombard V."/>
            <person name="Lucas S."/>
            <person name="Lundell T."/>
            <person name="Martin R."/>
            <person name="McLaughlin D.J."/>
            <person name="Morgenstern I."/>
            <person name="Morin E."/>
            <person name="Murat C."/>
            <person name="Nagy L.G."/>
            <person name="Nolan M."/>
            <person name="Ohm R.A."/>
            <person name="Patyshakuliyeva A."/>
            <person name="Rokas A."/>
            <person name="Ruiz-Duenas F.J."/>
            <person name="Sabat G."/>
            <person name="Salamov A."/>
            <person name="Samejima M."/>
            <person name="Schmutz J."/>
            <person name="Slot J.C."/>
            <person name="St John F."/>
            <person name="Stenlid J."/>
            <person name="Sun H."/>
            <person name="Sun S."/>
            <person name="Syed K."/>
            <person name="Tsang A."/>
            <person name="Wiebenga A."/>
            <person name="Young D."/>
            <person name="Pisabarro A."/>
            <person name="Eastwood D.C."/>
            <person name="Martin F."/>
            <person name="Cullen D."/>
            <person name="Grigoriev I.V."/>
            <person name="Hibbett D.S."/>
        </authorList>
    </citation>
    <scope>NUCLEOTIDE SEQUENCE [LARGE SCALE GENOMIC DNA]</scope>
    <source>
        <strain evidence="2 3">MD-104</strain>
    </source>
</reference>
<organism evidence="2 3">
    <name type="scientific">Wolfiporia cocos (strain MD-104)</name>
    <name type="common">Brown rot fungus</name>
    <dbReference type="NCBI Taxonomy" id="742152"/>
    <lineage>
        <taxon>Eukaryota</taxon>
        <taxon>Fungi</taxon>
        <taxon>Dikarya</taxon>
        <taxon>Basidiomycota</taxon>
        <taxon>Agaricomycotina</taxon>
        <taxon>Agaricomycetes</taxon>
        <taxon>Polyporales</taxon>
        <taxon>Phaeolaceae</taxon>
        <taxon>Wolfiporia</taxon>
    </lineage>
</organism>